<keyword evidence="2" id="KW-1185">Reference proteome</keyword>
<dbReference type="EMBL" id="KZ678233">
    <property type="protein sequence ID" value="PSN58645.1"/>
    <property type="molecule type" value="Genomic_DNA"/>
</dbReference>
<accession>A0A2T2MZJ4</accession>
<reference evidence="1 2" key="1">
    <citation type="journal article" date="2018" name="Front. Microbiol.">
        <title>Genome-Wide Analysis of Corynespora cassiicola Leaf Fall Disease Putative Effectors.</title>
        <authorList>
            <person name="Lopez D."/>
            <person name="Ribeiro S."/>
            <person name="Label P."/>
            <person name="Fumanal B."/>
            <person name="Venisse J.S."/>
            <person name="Kohler A."/>
            <person name="de Oliveira R.R."/>
            <person name="Labutti K."/>
            <person name="Lipzen A."/>
            <person name="Lail K."/>
            <person name="Bauer D."/>
            <person name="Ohm R.A."/>
            <person name="Barry K.W."/>
            <person name="Spatafora J."/>
            <person name="Grigoriev I.V."/>
            <person name="Martin F.M."/>
            <person name="Pujade-Renaud V."/>
        </authorList>
    </citation>
    <scope>NUCLEOTIDE SEQUENCE [LARGE SCALE GENOMIC DNA]</scope>
    <source>
        <strain evidence="1 2">Philippines</strain>
    </source>
</reference>
<gene>
    <name evidence="1" type="ORF">BS50DRAFT_64886</name>
</gene>
<dbReference type="AlphaFoldDB" id="A0A2T2MZJ4"/>
<proteinExistence type="predicted"/>
<dbReference type="Proteomes" id="UP000240883">
    <property type="component" value="Unassembled WGS sequence"/>
</dbReference>
<protein>
    <submittedName>
        <fullName evidence="1">Uncharacterized protein</fullName>
    </submittedName>
</protein>
<name>A0A2T2MZJ4_CORCC</name>
<evidence type="ECO:0000313" key="2">
    <source>
        <dbReference type="Proteomes" id="UP000240883"/>
    </source>
</evidence>
<organism evidence="1 2">
    <name type="scientific">Corynespora cassiicola Philippines</name>
    <dbReference type="NCBI Taxonomy" id="1448308"/>
    <lineage>
        <taxon>Eukaryota</taxon>
        <taxon>Fungi</taxon>
        <taxon>Dikarya</taxon>
        <taxon>Ascomycota</taxon>
        <taxon>Pezizomycotina</taxon>
        <taxon>Dothideomycetes</taxon>
        <taxon>Pleosporomycetidae</taxon>
        <taxon>Pleosporales</taxon>
        <taxon>Corynesporascaceae</taxon>
        <taxon>Corynespora</taxon>
    </lineage>
</organism>
<evidence type="ECO:0000313" key="1">
    <source>
        <dbReference type="EMBL" id="PSN58645.1"/>
    </source>
</evidence>
<sequence>MATITTTARNMSAHTQAVSHQRSGMINAVRRKLSNCHLRIETIKSTCKPRTTSHDCYAGMTKASNYFKAHITLSCNIEIHLSTYIHEPQHQCHICLQHLKAFVLLVICFLTVEVTAVNADKSETRQYSIDIKATFSKEADKAIWSQVYCAVAEFTPLSCLTLSIQQTPRLRNGQL</sequence>